<evidence type="ECO:0000313" key="2">
    <source>
        <dbReference type="Proteomes" id="UP000053477"/>
    </source>
</evidence>
<reference evidence="1 2" key="1">
    <citation type="submission" date="2015-04" db="EMBL/GenBank/DDBJ databases">
        <title>Complete genome sequence of Schizopora paradoxa KUC8140, a cosmopolitan wood degrader in East Asia.</title>
        <authorList>
            <consortium name="DOE Joint Genome Institute"/>
            <person name="Min B."/>
            <person name="Park H."/>
            <person name="Jang Y."/>
            <person name="Kim J.-J."/>
            <person name="Kim K.H."/>
            <person name="Pangilinan J."/>
            <person name="Lipzen A."/>
            <person name="Riley R."/>
            <person name="Grigoriev I.V."/>
            <person name="Spatafora J.W."/>
            <person name="Choi I.-G."/>
        </authorList>
    </citation>
    <scope>NUCLEOTIDE SEQUENCE [LARGE SCALE GENOMIC DNA]</scope>
    <source>
        <strain evidence="1 2">KUC8140</strain>
    </source>
</reference>
<dbReference type="EMBL" id="KQ086489">
    <property type="protein sequence ID" value="KLO04595.1"/>
    <property type="molecule type" value="Genomic_DNA"/>
</dbReference>
<dbReference type="AlphaFoldDB" id="A0A0H2QYE7"/>
<protein>
    <submittedName>
        <fullName evidence="1">Uncharacterized protein</fullName>
    </submittedName>
</protein>
<accession>A0A0H2QYE7</accession>
<proteinExistence type="predicted"/>
<name>A0A0H2QYE7_9AGAM</name>
<evidence type="ECO:0000313" key="1">
    <source>
        <dbReference type="EMBL" id="KLO04595.1"/>
    </source>
</evidence>
<gene>
    <name evidence="1" type="ORF">SCHPADRAFT_896912</name>
</gene>
<keyword evidence="2" id="KW-1185">Reference proteome</keyword>
<sequence length="180" mass="20452">MKETSNESVNGDEFVLCRYCGRTLSCPRFPFRHGTVKPIAILRASKSITVFAIHMWRKENLSGAHQFEVLVLQYDPVDYRSAGARVKLSDPTGPVGWRNVENFVIDRPGICGNFPAIAWDANDRVRIEVRPEFSYYGLRLTEEDTDLSVEMKTKRRAIAPSIPVRNSRDEFEDAEVGQVS</sequence>
<dbReference type="Proteomes" id="UP000053477">
    <property type="component" value="Unassembled WGS sequence"/>
</dbReference>
<organism evidence="1 2">
    <name type="scientific">Schizopora paradoxa</name>
    <dbReference type="NCBI Taxonomy" id="27342"/>
    <lineage>
        <taxon>Eukaryota</taxon>
        <taxon>Fungi</taxon>
        <taxon>Dikarya</taxon>
        <taxon>Basidiomycota</taxon>
        <taxon>Agaricomycotina</taxon>
        <taxon>Agaricomycetes</taxon>
        <taxon>Hymenochaetales</taxon>
        <taxon>Schizoporaceae</taxon>
        <taxon>Schizopora</taxon>
    </lineage>
</organism>
<dbReference type="InParanoid" id="A0A0H2QYE7"/>